<evidence type="ECO:0000256" key="2">
    <source>
        <dbReference type="ARBA" id="ARBA00022617"/>
    </source>
</evidence>
<dbReference type="SUPFAM" id="SSF48264">
    <property type="entry name" value="Cytochrome P450"/>
    <property type="match status" value="1"/>
</dbReference>
<dbReference type="Pfam" id="PF00067">
    <property type="entry name" value="p450"/>
    <property type="match status" value="1"/>
</dbReference>
<name>A0A4V2PHT2_PSEEN</name>
<keyword evidence="2 7" id="KW-0349">Heme</keyword>
<dbReference type="InterPro" id="IPR002397">
    <property type="entry name" value="Cyt_P450_B"/>
</dbReference>
<keyword evidence="4 7" id="KW-0560">Oxidoreductase</keyword>
<keyword evidence="5 7" id="KW-0408">Iron</keyword>
<evidence type="ECO:0000256" key="6">
    <source>
        <dbReference type="ARBA" id="ARBA00023033"/>
    </source>
</evidence>
<dbReference type="InterPro" id="IPR001128">
    <property type="entry name" value="Cyt_P450"/>
</dbReference>
<keyword evidence="6 7" id="KW-0503">Monooxygenase</keyword>
<dbReference type="AlphaFoldDB" id="A0A4V2PHT2"/>
<dbReference type="GO" id="GO:0020037">
    <property type="term" value="F:heme binding"/>
    <property type="evidence" value="ECO:0007669"/>
    <property type="project" value="InterPro"/>
</dbReference>
<reference evidence="8 9" key="1">
    <citation type="submission" date="2019-03" db="EMBL/GenBank/DDBJ databases">
        <title>Sequencing the genomes of 1000 actinobacteria strains.</title>
        <authorList>
            <person name="Klenk H.-P."/>
        </authorList>
    </citation>
    <scope>NUCLEOTIDE SEQUENCE [LARGE SCALE GENOMIC DNA]</scope>
    <source>
        <strain evidence="8 9">DSM 44969</strain>
    </source>
</reference>
<dbReference type="OrthoDB" id="3209493at2"/>
<evidence type="ECO:0000256" key="5">
    <source>
        <dbReference type="ARBA" id="ARBA00023004"/>
    </source>
</evidence>
<dbReference type="Gene3D" id="1.10.630.10">
    <property type="entry name" value="Cytochrome P450"/>
    <property type="match status" value="1"/>
</dbReference>
<dbReference type="EMBL" id="SMFZ01000002">
    <property type="protein sequence ID" value="TCK21996.1"/>
    <property type="molecule type" value="Genomic_DNA"/>
</dbReference>
<organism evidence="8 9">
    <name type="scientific">Pseudonocardia endophytica</name>
    <dbReference type="NCBI Taxonomy" id="401976"/>
    <lineage>
        <taxon>Bacteria</taxon>
        <taxon>Bacillati</taxon>
        <taxon>Actinomycetota</taxon>
        <taxon>Actinomycetes</taxon>
        <taxon>Pseudonocardiales</taxon>
        <taxon>Pseudonocardiaceae</taxon>
        <taxon>Pseudonocardia</taxon>
    </lineage>
</organism>
<comment type="similarity">
    <text evidence="1 7">Belongs to the cytochrome P450 family.</text>
</comment>
<evidence type="ECO:0000256" key="7">
    <source>
        <dbReference type="RuleBase" id="RU000461"/>
    </source>
</evidence>
<dbReference type="PANTHER" id="PTHR46696">
    <property type="entry name" value="P450, PUTATIVE (EUROFUNG)-RELATED"/>
    <property type="match status" value="1"/>
</dbReference>
<dbReference type="GO" id="GO:0004497">
    <property type="term" value="F:monooxygenase activity"/>
    <property type="evidence" value="ECO:0007669"/>
    <property type="project" value="UniProtKB-KW"/>
</dbReference>
<dbReference type="PRINTS" id="PR00359">
    <property type="entry name" value="BP450"/>
</dbReference>
<dbReference type="Proteomes" id="UP000295560">
    <property type="component" value="Unassembled WGS sequence"/>
</dbReference>
<keyword evidence="9" id="KW-1185">Reference proteome</keyword>
<dbReference type="RefSeq" id="WP_132430671.1">
    <property type="nucleotide sequence ID" value="NZ_SMFZ01000002.1"/>
</dbReference>
<dbReference type="FunFam" id="1.10.630.10:FF:000018">
    <property type="entry name" value="Cytochrome P450 monooxygenase"/>
    <property type="match status" value="1"/>
</dbReference>
<evidence type="ECO:0000256" key="3">
    <source>
        <dbReference type="ARBA" id="ARBA00022723"/>
    </source>
</evidence>
<comment type="caution">
    <text evidence="8">The sequence shown here is derived from an EMBL/GenBank/DDBJ whole genome shotgun (WGS) entry which is preliminary data.</text>
</comment>
<evidence type="ECO:0000313" key="8">
    <source>
        <dbReference type="EMBL" id="TCK21996.1"/>
    </source>
</evidence>
<dbReference type="GO" id="GO:0016705">
    <property type="term" value="F:oxidoreductase activity, acting on paired donors, with incorporation or reduction of molecular oxygen"/>
    <property type="evidence" value="ECO:0007669"/>
    <property type="project" value="InterPro"/>
</dbReference>
<dbReference type="InterPro" id="IPR017972">
    <property type="entry name" value="Cyt_P450_CS"/>
</dbReference>
<protein>
    <submittedName>
        <fullName evidence="8">Cytochrome P450</fullName>
    </submittedName>
</protein>
<gene>
    <name evidence="8" type="ORF">EV378_5993</name>
</gene>
<evidence type="ECO:0000313" key="9">
    <source>
        <dbReference type="Proteomes" id="UP000295560"/>
    </source>
</evidence>
<sequence>MTDKTLDEIKAERRWNYAVYPSGTIQEQLDELAERRSTCPLSFSEEGGFWLATTYDDISSVLRRNNRGFVSFPNIPDGKVAFGQKAQIPIELDGPVHGQYRKILDPLFSPERVRAMEDQVREVSSGLIDTFVGTGKCDVVPQFAFPLPGTIFLSVMGWPVEDAETMNEWVETFLHGVPGGTEEETLAARMKASEESRAYIQAIVEDRRANPRDDITTSIVNAEIDGKPIPDSDLSDLFVLLLMAGLDTVQSVIGQSMAYLATHQDKWDAMFATPEALEPAIEELVRWTSPAMPTRNVARATATVGDLELPEGERVFCPLAAANRDPKYFPEPDDVRFDREAKPHLSFSLGAHRCVGIHLARLELRVAFEELRKRIPSFRLQDGCTPHDVIGLTWAIQDVRIEFEPQPAN</sequence>
<proteinExistence type="inferred from homology"/>
<accession>A0A4V2PHT2</accession>
<evidence type="ECO:0000256" key="1">
    <source>
        <dbReference type="ARBA" id="ARBA00010617"/>
    </source>
</evidence>
<dbReference type="PANTHER" id="PTHR46696:SF6">
    <property type="entry name" value="P450, PUTATIVE (EUROFUNG)-RELATED"/>
    <property type="match status" value="1"/>
</dbReference>
<dbReference type="PROSITE" id="PS00086">
    <property type="entry name" value="CYTOCHROME_P450"/>
    <property type="match status" value="1"/>
</dbReference>
<dbReference type="GO" id="GO:0005506">
    <property type="term" value="F:iron ion binding"/>
    <property type="evidence" value="ECO:0007669"/>
    <property type="project" value="InterPro"/>
</dbReference>
<keyword evidence="3 7" id="KW-0479">Metal-binding</keyword>
<dbReference type="InterPro" id="IPR036396">
    <property type="entry name" value="Cyt_P450_sf"/>
</dbReference>
<evidence type="ECO:0000256" key="4">
    <source>
        <dbReference type="ARBA" id="ARBA00023002"/>
    </source>
</evidence>